<protein>
    <submittedName>
        <fullName evidence="2">Oxidoreductase</fullName>
    </submittedName>
</protein>
<dbReference type="Proteomes" id="UP000197679">
    <property type="component" value="Chromosome"/>
</dbReference>
<reference evidence="2 3" key="1">
    <citation type="journal article" date="2017" name="Nat. Commun.">
        <title>'ARMAN' archaea depend on association with euryarchaeal host in culture and in situ.</title>
        <authorList>
            <person name="Golyshina O."/>
            <person name="Toshchakov S."/>
            <person name="Makarova K."/>
            <person name="Gavrilov S."/>
            <person name="Korzhenkov A."/>
            <person name="La Cono V."/>
            <person name="Arcadi E."/>
            <person name="Nechitaylo T."/>
            <person name="Ferrer M."/>
            <person name="Kublanov I."/>
            <person name="Wolf Y."/>
            <person name="Yakimov M."/>
            <person name="Golyshin P."/>
            <person name="Slesarev A."/>
            <person name="Kozyavkin S."/>
        </authorList>
    </citation>
    <scope>NUCLEOTIDE SEQUENCE [LARGE SCALE GENOMIC DNA]</scope>
    <source>
        <strain evidence="2 3">Mia14</strain>
    </source>
</reference>
<sequence length="383" mass="43689">MTSMAYRIASIGDGHWFSRLYPSLQKKQGIELYKISGLSRYEKKKEFLSSLGIDESRYYSVTPNAPLPDDFFEGADVVYVSDPNEFHAAHIIDALSHGKKVAVEKAIATNAEDYQHVIEYIKSNNLEGKFYLHLHYAYKILTLNLSLLLEKYTTKYGKVISSRSVFFENENEEDSRRAAWLFGLGNGGIFLDWIHPFEIYLKGALADKISLDSCTSYAVNQGYHESLPTGLHEVVSMGGRFFSEGFKADVYIAKGVKSALAHKFVDFIFNNGYTLRLDYVNSDVEFTSMYKGVWTLYDDKMMVLESGNPVGKNTAEIFADKLYDLCQGNRMDFSLEDANFIFSPYWAYLEKFSDSPIVKDNKEITHFLEYPLATYLEPMHAKA</sequence>
<dbReference type="InterPro" id="IPR036291">
    <property type="entry name" value="NAD(P)-bd_dom_sf"/>
</dbReference>
<dbReference type="EMBL" id="CP019964">
    <property type="protein sequence ID" value="ASI13980.1"/>
    <property type="molecule type" value="Genomic_DNA"/>
</dbReference>
<organism evidence="2 3">
    <name type="scientific">Candidatus Mancarchaeum acidiphilum</name>
    <dbReference type="NCBI Taxonomy" id="1920749"/>
    <lineage>
        <taxon>Archaea</taxon>
        <taxon>Candidatus Micrarchaeota</taxon>
        <taxon>Candidatus Mancarchaeum</taxon>
    </lineage>
</organism>
<accession>A0A218NND7</accession>
<dbReference type="Gene3D" id="3.40.50.720">
    <property type="entry name" value="NAD(P)-binding Rossmann-like Domain"/>
    <property type="match status" value="1"/>
</dbReference>
<feature type="domain" description="Gfo/Idh/MocA-like oxidoreductase N-terminal" evidence="1">
    <location>
        <begin position="7"/>
        <end position="125"/>
    </location>
</feature>
<gene>
    <name evidence="2" type="ORF">Mia14_0677</name>
</gene>
<name>A0A218NND7_9ARCH</name>
<dbReference type="Pfam" id="PF01408">
    <property type="entry name" value="GFO_IDH_MocA"/>
    <property type="match status" value="1"/>
</dbReference>
<evidence type="ECO:0000313" key="2">
    <source>
        <dbReference type="EMBL" id="ASI13980.1"/>
    </source>
</evidence>
<evidence type="ECO:0000313" key="3">
    <source>
        <dbReference type="Proteomes" id="UP000197679"/>
    </source>
</evidence>
<dbReference type="GO" id="GO:0000166">
    <property type="term" value="F:nucleotide binding"/>
    <property type="evidence" value="ECO:0007669"/>
    <property type="project" value="InterPro"/>
</dbReference>
<dbReference type="SUPFAM" id="SSF51735">
    <property type="entry name" value="NAD(P)-binding Rossmann-fold domains"/>
    <property type="match status" value="1"/>
</dbReference>
<dbReference type="AlphaFoldDB" id="A0A218NND7"/>
<dbReference type="InterPro" id="IPR000683">
    <property type="entry name" value="Gfo/Idh/MocA-like_OxRdtase_N"/>
</dbReference>
<dbReference type="KEGG" id="marh:Mia14_0677"/>
<evidence type="ECO:0000259" key="1">
    <source>
        <dbReference type="Pfam" id="PF01408"/>
    </source>
</evidence>
<proteinExistence type="predicted"/>
<keyword evidence="3" id="KW-1185">Reference proteome</keyword>